<sequence length="442" mass="48985">MRSTLGLAFVGCGAVLSAQVPSSGGPTAQVLDRRLREIKGGLLVVVDGPKGEWKAKVDALNADPDWLELDLGLAYYGSKAAEVEALLRQKYLAGPRPQWVLFGAGPRVVATGGGVPEAKALAKAVEESGIRSTIQILREFARRNPEHLEARQALCAELRSRAARRTLVRTGGKVDPLRSADEPFDFAQFQRERDAKEEAKAQDPQEEKPPVQLEPEEDQAIWGELADLLGRTFRSGDWLEMVNWSIVPDETAVHSPLMRAMSRAAVPEVERALARNPGTWNLWQIWLGLTRTDGGKPIRPLLDTLVPLPTYSPLAWPPYPVRDAYVKDARQRKDWMAIRDLLLPQIESNKVWEAAQGKTEFVFKKDGKIQEVTETGDYWRGTLEPLVEALVRLGDTGLADDLVRSRFSEHPWAGLPKRAETLALRCGQPHLAAQWGALGQGR</sequence>
<evidence type="ECO:0000313" key="2">
    <source>
        <dbReference type="EMBL" id="BDU69027.1"/>
    </source>
</evidence>
<feature type="compositionally biased region" description="Basic and acidic residues" evidence="1">
    <location>
        <begin position="191"/>
        <end position="209"/>
    </location>
</feature>
<name>A0ABN6UW99_9BACT</name>
<organism evidence="2 3">
    <name type="scientific">Geothrix oryzae</name>
    <dbReference type="NCBI Taxonomy" id="2927975"/>
    <lineage>
        <taxon>Bacteria</taxon>
        <taxon>Pseudomonadati</taxon>
        <taxon>Acidobacteriota</taxon>
        <taxon>Holophagae</taxon>
        <taxon>Holophagales</taxon>
        <taxon>Holophagaceae</taxon>
        <taxon>Geothrix</taxon>
    </lineage>
</organism>
<proteinExistence type="predicted"/>
<gene>
    <name evidence="2" type="ORF">GETHOR_11280</name>
</gene>
<protein>
    <submittedName>
        <fullName evidence="2">Uncharacterized protein</fullName>
    </submittedName>
</protein>
<dbReference type="Proteomes" id="UP001242010">
    <property type="component" value="Chromosome"/>
</dbReference>
<dbReference type="EMBL" id="AP027079">
    <property type="protein sequence ID" value="BDU69027.1"/>
    <property type="molecule type" value="Genomic_DNA"/>
</dbReference>
<evidence type="ECO:0000256" key="1">
    <source>
        <dbReference type="SAM" id="MobiDB-lite"/>
    </source>
</evidence>
<dbReference type="RefSeq" id="WP_286355658.1">
    <property type="nucleotide sequence ID" value="NZ_AP027079.1"/>
</dbReference>
<keyword evidence="3" id="KW-1185">Reference proteome</keyword>
<evidence type="ECO:0000313" key="3">
    <source>
        <dbReference type="Proteomes" id="UP001242010"/>
    </source>
</evidence>
<accession>A0ABN6UW99</accession>
<reference evidence="3" key="1">
    <citation type="journal article" date="2023" name="Int. J. Syst. Evol. Microbiol.">
        <title>Mesoterricola silvestris gen. nov., sp. nov., Mesoterricola sediminis sp. nov., Geothrix oryzae sp. nov., Geothrix edaphica sp. nov., Geothrix rubra sp. nov., and Geothrix limicola sp. nov., six novel members of Acidobacteriota isolated from soils.</title>
        <authorList>
            <person name="Itoh H."/>
            <person name="Sugisawa Y."/>
            <person name="Mise K."/>
            <person name="Xu Z."/>
            <person name="Kuniyasu M."/>
            <person name="Ushijima N."/>
            <person name="Kawano K."/>
            <person name="Kobayashi E."/>
            <person name="Shiratori Y."/>
            <person name="Masuda Y."/>
            <person name="Senoo K."/>
        </authorList>
    </citation>
    <scope>NUCLEOTIDE SEQUENCE [LARGE SCALE GENOMIC DNA]</scope>
    <source>
        <strain evidence="3">Red222</strain>
    </source>
</reference>
<feature type="region of interest" description="Disordered" evidence="1">
    <location>
        <begin position="191"/>
        <end position="215"/>
    </location>
</feature>